<accession>A0ACD3ALR6</accession>
<sequence>MNLSPNPFAPPARISIESSSPLPYIQPTLFLVPVPAAGFPQKVVDIKKHICTSFPALRGAGIQEHHFSLELKGRRLPDWESSHIIRDGEGFVLVPRHGELANATVQNRPQDAETQGLDSESPSTHPSPPVLLSLSERWLKRQQEEFASDHQTDQAEVPSMLDERLRNLEKLSTLCEYSTQTEIKTYTSQSGETVSYIDFDDETLRALRTLVFMACPKKLVIRQEYEEAVKYLESNLSDLPGGACITGQSGIGKSLFLIYLLFSRLHKGLPTAFQTFDEKSYVIVDGKAYNLDDKNGLEPSNFSSLVWALSDSNDYNVFPTRHFFRPEFGIIHAASPQIQRHKWVKQASGRLWIMDLWTKAELETLGNLYEGVTEEAFLVLAEKYGTVPETILELARFPKTQNDFIANLNIGVKKLVENPQPLLYDIHQLNITDGISSSVLHIQPAIFDSRLLRTQASLALPSRYIAELIVDELAGKGATIKTEFFSRLIRTAYFPPRNASWIYDAFIHTIFMSLVVLPCTWTRSPTGAATPESIHGVGPDQAIPTHEGLKTARPPFYWRPRGSDHQGIDAVLCNGQGIFMIRLCATTEAHHTSPIPGISEFRIIARESSEAVLKALPEHLLYIGQSEEDCQSLCAIAAENLIGEEWENVSIGYCPIGFTVCSVDDLLSGRLEAE</sequence>
<protein>
    <submittedName>
        <fullName evidence="1">Uncharacterized protein</fullName>
    </submittedName>
</protein>
<evidence type="ECO:0000313" key="2">
    <source>
        <dbReference type="Proteomes" id="UP000308600"/>
    </source>
</evidence>
<name>A0ACD3ALR6_9AGAR</name>
<organism evidence="1 2">
    <name type="scientific">Pluteus cervinus</name>
    <dbReference type="NCBI Taxonomy" id="181527"/>
    <lineage>
        <taxon>Eukaryota</taxon>
        <taxon>Fungi</taxon>
        <taxon>Dikarya</taxon>
        <taxon>Basidiomycota</taxon>
        <taxon>Agaricomycotina</taxon>
        <taxon>Agaricomycetes</taxon>
        <taxon>Agaricomycetidae</taxon>
        <taxon>Agaricales</taxon>
        <taxon>Pluteineae</taxon>
        <taxon>Pluteaceae</taxon>
        <taxon>Pluteus</taxon>
    </lineage>
</organism>
<evidence type="ECO:0000313" key="1">
    <source>
        <dbReference type="EMBL" id="TFK66643.1"/>
    </source>
</evidence>
<reference evidence="1 2" key="1">
    <citation type="journal article" date="2019" name="Nat. Ecol. Evol.">
        <title>Megaphylogeny resolves global patterns of mushroom evolution.</title>
        <authorList>
            <person name="Varga T."/>
            <person name="Krizsan K."/>
            <person name="Foldi C."/>
            <person name="Dima B."/>
            <person name="Sanchez-Garcia M."/>
            <person name="Sanchez-Ramirez S."/>
            <person name="Szollosi G.J."/>
            <person name="Szarkandi J.G."/>
            <person name="Papp V."/>
            <person name="Albert L."/>
            <person name="Andreopoulos W."/>
            <person name="Angelini C."/>
            <person name="Antonin V."/>
            <person name="Barry K.W."/>
            <person name="Bougher N.L."/>
            <person name="Buchanan P."/>
            <person name="Buyck B."/>
            <person name="Bense V."/>
            <person name="Catcheside P."/>
            <person name="Chovatia M."/>
            <person name="Cooper J."/>
            <person name="Damon W."/>
            <person name="Desjardin D."/>
            <person name="Finy P."/>
            <person name="Geml J."/>
            <person name="Haridas S."/>
            <person name="Hughes K."/>
            <person name="Justo A."/>
            <person name="Karasinski D."/>
            <person name="Kautmanova I."/>
            <person name="Kiss B."/>
            <person name="Kocsube S."/>
            <person name="Kotiranta H."/>
            <person name="LaButti K.M."/>
            <person name="Lechner B.E."/>
            <person name="Liimatainen K."/>
            <person name="Lipzen A."/>
            <person name="Lukacs Z."/>
            <person name="Mihaltcheva S."/>
            <person name="Morgado L.N."/>
            <person name="Niskanen T."/>
            <person name="Noordeloos M.E."/>
            <person name="Ohm R.A."/>
            <person name="Ortiz-Santana B."/>
            <person name="Ovrebo C."/>
            <person name="Racz N."/>
            <person name="Riley R."/>
            <person name="Savchenko A."/>
            <person name="Shiryaev A."/>
            <person name="Soop K."/>
            <person name="Spirin V."/>
            <person name="Szebenyi C."/>
            <person name="Tomsovsky M."/>
            <person name="Tulloss R.E."/>
            <person name="Uehling J."/>
            <person name="Grigoriev I.V."/>
            <person name="Vagvolgyi C."/>
            <person name="Papp T."/>
            <person name="Martin F.M."/>
            <person name="Miettinen O."/>
            <person name="Hibbett D.S."/>
            <person name="Nagy L.G."/>
        </authorList>
    </citation>
    <scope>NUCLEOTIDE SEQUENCE [LARGE SCALE GENOMIC DNA]</scope>
    <source>
        <strain evidence="1 2">NL-1719</strain>
    </source>
</reference>
<gene>
    <name evidence="1" type="ORF">BDN72DRAFT_139483</name>
</gene>
<proteinExistence type="predicted"/>
<dbReference type="Proteomes" id="UP000308600">
    <property type="component" value="Unassembled WGS sequence"/>
</dbReference>
<keyword evidence="2" id="KW-1185">Reference proteome</keyword>
<dbReference type="EMBL" id="ML208398">
    <property type="protein sequence ID" value="TFK66643.1"/>
    <property type="molecule type" value="Genomic_DNA"/>
</dbReference>